<comment type="caution">
    <text evidence="3">The sequence shown here is derived from an EMBL/GenBank/DDBJ whole genome shotgun (WGS) entry which is preliminary data.</text>
</comment>
<dbReference type="GO" id="GO:0005968">
    <property type="term" value="C:Rab-protein geranylgeranyltransferase complex"/>
    <property type="evidence" value="ECO:0007669"/>
    <property type="project" value="TreeGrafter"/>
</dbReference>
<dbReference type="InterPro" id="IPR018203">
    <property type="entry name" value="GDP_dissociation_inhibitor"/>
</dbReference>
<evidence type="ECO:0000313" key="3">
    <source>
        <dbReference type="EMBL" id="VEL17319.1"/>
    </source>
</evidence>
<feature type="compositionally biased region" description="Polar residues" evidence="2">
    <location>
        <begin position="61"/>
        <end position="94"/>
    </location>
</feature>
<dbReference type="InterPro" id="IPR036188">
    <property type="entry name" value="FAD/NAD-bd_sf"/>
</dbReference>
<dbReference type="PANTHER" id="PTHR11787">
    <property type="entry name" value="RAB GDP-DISSOCIATION INHIBITOR"/>
    <property type="match status" value="1"/>
</dbReference>
<sequence>MIVCAPLTTTPDPILSGPHDFQVDSTEYLRQTHSNGSESALNLDIDVSTSIVSSFTLPASTQCSHDEPSQSSHPAVTNNITHDASRSANTTSAVDTIPREAVEAPTLQHTDWTRPLLRSLLCRAEFDIMPKLIFAESPTVACMLRTDVTRYMDFRFITRLLALRASEPPNEKEATEQASNINASFKCSTDPLVAHCLSTGSSQSPHRELIKIPLCRSDVFKTRLLSLRQKRQLGAFFEWCQGLEAAAIANLTSQEPVPSLGDDNDAESMISCRWIDRIEDPEFQGRS</sequence>
<dbReference type="Gene3D" id="3.30.519.10">
    <property type="entry name" value="Guanine Nucleotide Dissociation Inhibitor, domain 2"/>
    <property type="match status" value="1"/>
</dbReference>
<dbReference type="GO" id="GO:0005092">
    <property type="term" value="F:GDP-dissociation inhibitor activity"/>
    <property type="evidence" value="ECO:0007669"/>
    <property type="project" value="InterPro"/>
</dbReference>
<dbReference type="GO" id="GO:0005634">
    <property type="term" value="C:nucleus"/>
    <property type="evidence" value="ECO:0007669"/>
    <property type="project" value="TreeGrafter"/>
</dbReference>
<dbReference type="GO" id="GO:0016192">
    <property type="term" value="P:vesicle-mediated transport"/>
    <property type="evidence" value="ECO:0007669"/>
    <property type="project" value="TreeGrafter"/>
</dbReference>
<dbReference type="GO" id="GO:0007264">
    <property type="term" value="P:small GTPase-mediated signal transduction"/>
    <property type="evidence" value="ECO:0007669"/>
    <property type="project" value="InterPro"/>
</dbReference>
<gene>
    <name evidence="3" type="ORF">PXEA_LOCUS10759</name>
</gene>
<protein>
    <submittedName>
        <fullName evidence="3">Uncharacterized protein</fullName>
    </submittedName>
</protein>
<dbReference type="SUPFAM" id="SSF51905">
    <property type="entry name" value="FAD/NAD(P)-binding domain"/>
    <property type="match status" value="1"/>
</dbReference>
<evidence type="ECO:0000313" key="4">
    <source>
        <dbReference type="Proteomes" id="UP000784294"/>
    </source>
</evidence>
<reference evidence="3" key="1">
    <citation type="submission" date="2018-11" db="EMBL/GenBank/DDBJ databases">
        <authorList>
            <consortium name="Pathogen Informatics"/>
        </authorList>
    </citation>
    <scope>NUCLEOTIDE SEQUENCE</scope>
</reference>
<name>A0A3S5CFP1_9PLAT</name>
<keyword evidence="4" id="KW-1185">Reference proteome</keyword>
<evidence type="ECO:0000256" key="2">
    <source>
        <dbReference type="SAM" id="MobiDB-lite"/>
    </source>
</evidence>
<dbReference type="OrthoDB" id="6288305at2759"/>
<proteinExistence type="inferred from homology"/>
<dbReference type="AlphaFoldDB" id="A0A3S5CFP1"/>
<accession>A0A3S5CFP1</accession>
<dbReference type="GO" id="GO:0005829">
    <property type="term" value="C:cytosol"/>
    <property type="evidence" value="ECO:0007669"/>
    <property type="project" value="TreeGrafter"/>
</dbReference>
<dbReference type="Gene3D" id="3.50.50.60">
    <property type="entry name" value="FAD/NAD(P)-binding domain"/>
    <property type="match status" value="1"/>
</dbReference>
<evidence type="ECO:0000256" key="1">
    <source>
        <dbReference type="ARBA" id="ARBA00005593"/>
    </source>
</evidence>
<comment type="similarity">
    <text evidence="1">Belongs to the Rab GDI family.</text>
</comment>
<organism evidence="3 4">
    <name type="scientific">Protopolystoma xenopodis</name>
    <dbReference type="NCBI Taxonomy" id="117903"/>
    <lineage>
        <taxon>Eukaryota</taxon>
        <taxon>Metazoa</taxon>
        <taxon>Spiralia</taxon>
        <taxon>Lophotrochozoa</taxon>
        <taxon>Platyhelminthes</taxon>
        <taxon>Monogenea</taxon>
        <taxon>Polyopisthocotylea</taxon>
        <taxon>Polystomatidea</taxon>
        <taxon>Polystomatidae</taxon>
        <taxon>Protopolystoma</taxon>
    </lineage>
</organism>
<dbReference type="EMBL" id="CAAALY010032101">
    <property type="protein sequence ID" value="VEL17319.1"/>
    <property type="molecule type" value="Genomic_DNA"/>
</dbReference>
<dbReference type="Gene3D" id="1.10.405.10">
    <property type="entry name" value="Guanine Nucleotide Dissociation Inhibitor, domain 1"/>
    <property type="match status" value="1"/>
</dbReference>
<dbReference type="Proteomes" id="UP000784294">
    <property type="component" value="Unassembled WGS sequence"/>
</dbReference>
<dbReference type="PANTHER" id="PTHR11787:SF4">
    <property type="entry name" value="CHM, RAB ESCORT PROTEIN 1"/>
    <property type="match status" value="1"/>
</dbReference>
<feature type="region of interest" description="Disordered" evidence="2">
    <location>
        <begin position="61"/>
        <end position="98"/>
    </location>
</feature>